<accession>A0ABY8E9N0</accession>
<keyword evidence="3" id="KW-1185">Reference proteome</keyword>
<name>A0ABY8E9N0_9FIRM</name>
<gene>
    <name evidence="2" type="ORF">P4S50_14760</name>
</gene>
<dbReference type="InterPro" id="IPR002156">
    <property type="entry name" value="RNaseH_domain"/>
</dbReference>
<sequence>MIKAYLVGITTYYEGEDIEIKINIFKDEESLLKQSYFKQYRKPAVVEHVALLDTLKRLEQYKGEKITIVINNPSLYEQIRGTSTLKNEEALKMTKEINKQLKEFENSITIKDVSNDKDGLKQWKEVLGS</sequence>
<evidence type="ECO:0000313" key="3">
    <source>
        <dbReference type="Proteomes" id="UP001222800"/>
    </source>
</evidence>
<reference evidence="2 3" key="1">
    <citation type="submission" date="2023-03" db="EMBL/GenBank/DDBJ databases">
        <title>Complete genome sequence of Tepidibacter sp. SWIR-1, isolated from a deep-sea hydrothermal vent.</title>
        <authorList>
            <person name="Li X."/>
        </authorList>
    </citation>
    <scope>NUCLEOTIDE SEQUENCE [LARGE SCALE GENOMIC DNA]</scope>
    <source>
        <strain evidence="2 3">SWIR-1</strain>
    </source>
</reference>
<dbReference type="Proteomes" id="UP001222800">
    <property type="component" value="Chromosome"/>
</dbReference>
<dbReference type="Pfam" id="PF13456">
    <property type="entry name" value="RVT_3"/>
    <property type="match status" value="1"/>
</dbReference>
<dbReference type="EMBL" id="CP120733">
    <property type="protein sequence ID" value="WFD09636.1"/>
    <property type="molecule type" value="Genomic_DNA"/>
</dbReference>
<protein>
    <submittedName>
        <fullName evidence="2">Reverse transcriptase-like protein</fullName>
    </submittedName>
</protein>
<evidence type="ECO:0000313" key="2">
    <source>
        <dbReference type="EMBL" id="WFD09636.1"/>
    </source>
</evidence>
<feature type="domain" description="RNase H type-1" evidence="1">
    <location>
        <begin position="34"/>
        <end position="107"/>
    </location>
</feature>
<proteinExistence type="predicted"/>
<dbReference type="RefSeq" id="WP_277731567.1">
    <property type="nucleotide sequence ID" value="NZ_CP120733.1"/>
</dbReference>
<organism evidence="2 3">
    <name type="scientific">Tepidibacter hydrothermalis</name>
    <dbReference type="NCBI Taxonomy" id="3036126"/>
    <lineage>
        <taxon>Bacteria</taxon>
        <taxon>Bacillati</taxon>
        <taxon>Bacillota</taxon>
        <taxon>Clostridia</taxon>
        <taxon>Peptostreptococcales</taxon>
        <taxon>Peptostreptococcaceae</taxon>
        <taxon>Tepidibacter</taxon>
    </lineage>
</organism>
<evidence type="ECO:0000259" key="1">
    <source>
        <dbReference type="Pfam" id="PF13456"/>
    </source>
</evidence>